<gene>
    <name evidence="1" type="ORF">DSCOOX_52290</name>
</gene>
<dbReference type="AlphaFoldDB" id="A0A5K8AHT7"/>
<name>A0A5K8AHT7_9BACT</name>
<accession>A0A5K8AHT7</accession>
<sequence>MLNATIIGAQKLKANLKAEGRRQEKDLQTATKVESYRLRKELKAGIRSGSPGGKRLKPLTFLARRKRDSKRFKPNKPLARLAVPIFYHVKSKNPFEVAVGWTGPRVSKAWKAIAEKQQEGFTRSVTDPQESYFRHRGEEISEKSKNRKFFFLRKSTTQLDTPARKIIDPFWQSQERRAWANIRANFRRKMMGKRI</sequence>
<evidence type="ECO:0000313" key="2">
    <source>
        <dbReference type="Proteomes" id="UP000422108"/>
    </source>
</evidence>
<evidence type="ECO:0000313" key="1">
    <source>
        <dbReference type="EMBL" id="BBO92049.1"/>
    </source>
</evidence>
<protein>
    <submittedName>
        <fullName evidence="1">Uncharacterized protein</fullName>
    </submittedName>
</protein>
<dbReference type="Proteomes" id="UP000422108">
    <property type="component" value="Chromosome"/>
</dbReference>
<reference evidence="1 2" key="1">
    <citation type="submission" date="2019-11" db="EMBL/GenBank/DDBJ databases">
        <title>Comparative genomics of hydrocarbon-degrading Desulfosarcina strains.</title>
        <authorList>
            <person name="Watanabe M."/>
            <person name="Kojima H."/>
            <person name="Fukui M."/>
        </authorList>
    </citation>
    <scope>NUCLEOTIDE SEQUENCE [LARGE SCALE GENOMIC DNA]</scope>
    <source>
        <strain evidence="2">oXyS1</strain>
    </source>
</reference>
<dbReference type="RefSeq" id="WP_155312850.1">
    <property type="nucleotide sequence ID" value="NZ_AP021879.1"/>
</dbReference>
<keyword evidence="2" id="KW-1185">Reference proteome</keyword>
<proteinExistence type="predicted"/>
<dbReference type="EMBL" id="AP021879">
    <property type="protein sequence ID" value="BBO92049.1"/>
    <property type="molecule type" value="Genomic_DNA"/>
</dbReference>
<organism evidence="1 2">
    <name type="scientific">Desulfosarcina ovata subsp. ovata</name>
    <dbReference type="NCBI Taxonomy" id="2752305"/>
    <lineage>
        <taxon>Bacteria</taxon>
        <taxon>Pseudomonadati</taxon>
        <taxon>Thermodesulfobacteriota</taxon>
        <taxon>Desulfobacteria</taxon>
        <taxon>Desulfobacterales</taxon>
        <taxon>Desulfosarcinaceae</taxon>
        <taxon>Desulfosarcina</taxon>
    </lineage>
</organism>